<dbReference type="EMBL" id="DF849295">
    <property type="protein sequence ID" value="GAT56505.1"/>
    <property type="molecule type" value="Genomic_DNA"/>
</dbReference>
<evidence type="ECO:0000313" key="1">
    <source>
        <dbReference type="EMBL" id="GAT56505.1"/>
    </source>
</evidence>
<keyword evidence="2" id="KW-1185">Reference proteome</keyword>
<gene>
    <name evidence="1" type="ORF">MCHLO_13150</name>
</gene>
<proteinExistence type="predicted"/>
<evidence type="ECO:0000313" key="2">
    <source>
        <dbReference type="Proteomes" id="UP000815677"/>
    </source>
</evidence>
<sequence length="76" mass="8375">MALLSTVPTQIYRLSIDQLDGCCTGLHMQNPVLGDEDFGPGSTEPNQLFGRSHEVAAPESRREDLRVPGQLLIILR</sequence>
<name>A0ABQ0LZM6_MYCCL</name>
<protein>
    <submittedName>
        <fullName evidence="1">Uncharacterized protein</fullName>
    </submittedName>
</protein>
<organism evidence="1 2">
    <name type="scientific">Mycena chlorophos</name>
    <name type="common">Agaric fungus</name>
    <name type="synonym">Agaricus chlorophos</name>
    <dbReference type="NCBI Taxonomy" id="658473"/>
    <lineage>
        <taxon>Eukaryota</taxon>
        <taxon>Fungi</taxon>
        <taxon>Dikarya</taxon>
        <taxon>Basidiomycota</taxon>
        <taxon>Agaricomycotina</taxon>
        <taxon>Agaricomycetes</taxon>
        <taxon>Agaricomycetidae</taxon>
        <taxon>Agaricales</taxon>
        <taxon>Marasmiineae</taxon>
        <taxon>Mycenaceae</taxon>
        <taxon>Mycena</taxon>
    </lineage>
</organism>
<accession>A0ABQ0LZM6</accession>
<dbReference type="Proteomes" id="UP000815677">
    <property type="component" value="Unassembled WGS sequence"/>
</dbReference>
<reference evidence="1" key="1">
    <citation type="submission" date="2014-09" db="EMBL/GenBank/DDBJ databases">
        <title>Genome sequence of the luminous mushroom Mycena chlorophos for searching fungal bioluminescence genes.</title>
        <authorList>
            <person name="Tanaka Y."/>
            <person name="Kasuga D."/>
            <person name="Oba Y."/>
            <person name="Hase S."/>
            <person name="Sato K."/>
            <person name="Oba Y."/>
            <person name="Sakakibara Y."/>
        </authorList>
    </citation>
    <scope>NUCLEOTIDE SEQUENCE</scope>
</reference>